<dbReference type="Gene3D" id="2.60.40.2390">
    <property type="match status" value="1"/>
</dbReference>
<dbReference type="Proteomes" id="UP000642829">
    <property type="component" value="Unassembled WGS sequence"/>
</dbReference>
<proteinExistence type="predicted"/>
<comment type="caution">
    <text evidence="2">The sequence shown here is derived from an EMBL/GenBank/DDBJ whole genome shotgun (WGS) entry which is preliminary data.</text>
</comment>
<evidence type="ECO:0000259" key="1">
    <source>
        <dbReference type="Pfam" id="PF12975"/>
    </source>
</evidence>
<feature type="domain" description="DUF3859" evidence="1">
    <location>
        <begin position="88"/>
        <end position="161"/>
    </location>
</feature>
<dbReference type="RefSeq" id="WP_189516202.1">
    <property type="nucleotide sequence ID" value="NZ_BMXG01000020.1"/>
</dbReference>
<name>A0A8J3GF51_9BACT</name>
<evidence type="ECO:0000313" key="2">
    <source>
        <dbReference type="EMBL" id="GHC08738.1"/>
    </source>
</evidence>
<evidence type="ECO:0000313" key="3">
    <source>
        <dbReference type="Proteomes" id="UP000642829"/>
    </source>
</evidence>
<gene>
    <name evidence="2" type="ORF">GCM10007047_27430</name>
</gene>
<protein>
    <recommendedName>
        <fullName evidence="1">DUF3859 domain-containing protein</fullName>
    </recommendedName>
</protein>
<dbReference type="Pfam" id="PF12975">
    <property type="entry name" value="DUF3859"/>
    <property type="match status" value="1"/>
</dbReference>
<accession>A0A8J3GF51</accession>
<dbReference type="EMBL" id="BMXG01000020">
    <property type="protein sequence ID" value="GHC08738.1"/>
    <property type="molecule type" value="Genomic_DNA"/>
</dbReference>
<reference evidence="2" key="2">
    <citation type="submission" date="2020-09" db="EMBL/GenBank/DDBJ databases">
        <authorList>
            <person name="Sun Q."/>
            <person name="Kim S."/>
        </authorList>
    </citation>
    <scope>NUCLEOTIDE SEQUENCE</scope>
    <source>
        <strain evidence="2">KCTC 12870</strain>
    </source>
</reference>
<dbReference type="AlphaFoldDB" id="A0A8J3GF51"/>
<dbReference type="InterPro" id="IPR024331">
    <property type="entry name" value="DUF3859"/>
</dbReference>
<reference evidence="2" key="1">
    <citation type="journal article" date="2014" name="Int. J. Syst. Evol. Microbiol.">
        <title>Complete genome sequence of Corynebacterium casei LMG S-19264T (=DSM 44701T), isolated from a smear-ripened cheese.</title>
        <authorList>
            <consortium name="US DOE Joint Genome Institute (JGI-PGF)"/>
            <person name="Walter F."/>
            <person name="Albersmeier A."/>
            <person name="Kalinowski J."/>
            <person name="Ruckert C."/>
        </authorList>
    </citation>
    <scope>NUCLEOTIDE SEQUENCE</scope>
    <source>
        <strain evidence="2">KCTC 12870</strain>
    </source>
</reference>
<organism evidence="2 3">
    <name type="scientific">Cerasicoccus arenae</name>
    <dbReference type="NCBI Taxonomy" id="424488"/>
    <lineage>
        <taxon>Bacteria</taxon>
        <taxon>Pseudomonadati</taxon>
        <taxon>Verrucomicrobiota</taxon>
        <taxon>Opitutia</taxon>
        <taxon>Puniceicoccales</taxon>
        <taxon>Cerasicoccaceae</taxon>
        <taxon>Cerasicoccus</taxon>
    </lineage>
</organism>
<sequence length="166" mass="18913">MRFYSISGFAFLLLAALLHKPSLEVVPMFYGHVMRTTTGETTLAPDSPSGLSMDGDWVVLEADTWIIPNCMAHGLGLEIGIMNVPDGIEELRLEVDFPPMTLPSGKINSHMESMQPIYTSDGFGYFDFYYFFDEEFERGLGEWRFKLYHEDRLLYDQAFTVVACPE</sequence>
<keyword evidence="3" id="KW-1185">Reference proteome</keyword>